<keyword evidence="4" id="KW-1185">Reference proteome</keyword>
<evidence type="ECO:0000313" key="4">
    <source>
        <dbReference type="Proteomes" id="UP000663903"/>
    </source>
</evidence>
<evidence type="ECO:0008006" key="5">
    <source>
        <dbReference type="Google" id="ProtNLM"/>
    </source>
</evidence>
<organism evidence="3 4">
    <name type="scientific">Ottowia testudinis</name>
    <dbReference type="NCBI Taxonomy" id="2816950"/>
    <lineage>
        <taxon>Bacteria</taxon>
        <taxon>Pseudomonadati</taxon>
        <taxon>Pseudomonadota</taxon>
        <taxon>Betaproteobacteria</taxon>
        <taxon>Burkholderiales</taxon>
        <taxon>Comamonadaceae</taxon>
        <taxon>Ottowia</taxon>
    </lineage>
</organism>
<name>A0A975CLS5_9BURK</name>
<dbReference type="Proteomes" id="UP000663903">
    <property type="component" value="Chromosome"/>
</dbReference>
<dbReference type="EMBL" id="CP071796">
    <property type="protein sequence ID" value="QTD46529.1"/>
    <property type="molecule type" value="Genomic_DNA"/>
</dbReference>
<reference evidence="3" key="1">
    <citation type="submission" date="2021-03" db="EMBL/GenBank/DDBJ databases">
        <title>Ottowia sp. 27C isolated from the cloaca of a Giant Asian pond turtle (Heosemys grandis).</title>
        <authorList>
            <person name="Spergser J."/>
            <person name="Busse H.-J."/>
        </authorList>
    </citation>
    <scope>NUCLEOTIDE SEQUENCE</scope>
    <source>
        <strain evidence="3">27C</strain>
    </source>
</reference>
<dbReference type="KEGG" id="otd:J1M35_06515"/>
<feature type="chain" id="PRO_5036965710" description="Lipoprotein" evidence="2">
    <location>
        <begin position="26"/>
        <end position="285"/>
    </location>
</feature>
<evidence type="ECO:0000313" key="3">
    <source>
        <dbReference type="EMBL" id="QTD46529.1"/>
    </source>
</evidence>
<evidence type="ECO:0000256" key="2">
    <source>
        <dbReference type="SAM" id="SignalP"/>
    </source>
</evidence>
<keyword evidence="2" id="KW-0732">Signal</keyword>
<proteinExistence type="predicted"/>
<accession>A0A975CLS5</accession>
<feature type="signal peptide" evidence="2">
    <location>
        <begin position="1"/>
        <end position="25"/>
    </location>
</feature>
<dbReference type="AlphaFoldDB" id="A0A975CLS5"/>
<feature type="region of interest" description="Disordered" evidence="1">
    <location>
        <begin position="24"/>
        <end position="45"/>
    </location>
</feature>
<evidence type="ECO:0000256" key="1">
    <source>
        <dbReference type="SAM" id="MobiDB-lite"/>
    </source>
</evidence>
<dbReference type="RefSeq" id="WP_208010428.1">
    <property type="nucleotide sequence ID" value="NZ_CP071796.1"/>
</dbReference>
<gene>
    <name evidence="3" type="ORF">J1M35_06515</name>
</gene>
<feature type="compositionally biased region" description="Polar residues" evidence="1">
    <location>
        <begin position="36"/>
        <end position="45"/>
    </location>
</feature>
<protein>
    <recommendedName>
        <fullName evidence="5">Lipoprotein</fullName>
    </recommendedName>
</protein>
<sequence>MQNSKRLVPALILTLTLIQSGCATADQAPPSPKDQPLQTANSQESPPVIKTTILGWSPLKKDQPLPPIHVEFEDNPELVRVMQASLAAAGFPVAPDASTAEFRVLFSSYFSFDRSRTKRQTVSVGKLLADQRMASTLSSMTELGTRGYRDVNLSANLLLLPSFGVPGVVTGLTNDILEIISDLSGLRGGLNKALVGDERGVCIPIPPGACDRWKIYSQRVTVKAAMFPRGGDAQEINLSVSTEHERLMPVELFMDAQAKIVAALLPEGFQRTIQSKELAMAGKES</sequence>